<dbReference type="OrthoDB" id="3357846at2759"/>
<organism evidence="7 8">
    <name type="scientific">Pichia sorbitophila (strain ATCC MYA-4447 / BCRC 22081 / CBS 7064 / NBRC 10061 / NRRL Y-12695)</name>
    <name type="common">Hybrid yeast</name>
    <dbReference type="NCBI Taxonomy" id="559304"/>
    <lineage>
        <taxon>Eukaryota</taxon>
        <taxon>Fungi</taxon>
        <taxon>Dikarya</taxon>
        <taxon>Ascomycota</taxon>
        <taxon>Saccharomycotina</taxon>
        <taxon>Pichiomycetes</taxon>
        <taxon>Debaryomycetaceae</taxon>
        <taxon>Millerozyma</taxon>
    </lineage>
</organism>
<dbReference type="CDD" id="cd17323">
    <property type="entry name" value="MFS_Tpo1_MDR_like"/>
    <property type="match status" value="1"/>
</dbReference>
<evidence type="ECO:0000256" key="5">
    <source>
        <dbReference type="SAM" id="Phobius"/>
    </source>
</evidence>
<evidence type="ECO:0000256" key="4">
    <source>
        <dbReference type="ARBA" id="ARBA00023136"/>
    </source>
</evidence>
<evidence type="ECO:0000256" key="2">
    <source>
        <dbReference type="ARBA" id="ARBA00022692"/>
    </source>
</evidence>
<dbReference type="InterPro" id="IPR001958">
    <property type="entry name" value="Tet-R_TetA/multi-R_MdtG-like"/>
</dbReference>
<feature type="transmembrane region" description="Helical" evidence="5">
    <location>
        <begin position="342"/>
        <end position="361"/>
    </location>
</feature>
<name>G8YMS1_PICSO</name>
<feature type="transmembrane region" description="Helical" evidence="5">
    <location>
        <begin position="517"/>
        <end position="540"/>
    </location>
</feature>
<dbReference type="PANTHER" id="PTHR23502">
    <property type="entry name" value="MAJOR FACILITATOR SUPERFAMILY"/>
    <property type="match status" value="1"/>
</dbReference>
<feature type="transmembrane region" description="Helical" evidence="5">
    <location>
        <begin position="419"/>
        <end position="442"/>
    </location>
</feature>
<dbReference type="Pfam" id="PF07690">
    <property type="entry name" value="MFS_1"/>
    <property type="match status" value="1"/>
</dbReference>
<dbReference type="FunFam" id="1.20.1250.20:FF:000011">
    <property type="entry name" value="MFS multidrug transporter, putative"/>
    <property type="match status" value="1"/>
</dbReference>
<feature type="transmembrane region" description="Helical" evidence="5">
    <location>
        <begin position="448"/>
        <end position="473"/>
    </location>
</feature>
<reference evidence="7 8" key="1">
    <citation type="journal article" date="2012" name="G3 (Bethesda)">
        <title>Pichia sorbitophila, an interspecies yeast hybrid reveals early steps of genome resolution following polyploidization.</title>
        <authorList>
            <person name="Leh Louis V."/>
            <person name="Despons L."/>
            <person name="Friedrich A."/>
            <person name="Martin T."/>
            <person name="Durrens P."/>
            <person name="Casaregola S."/>
            <person name="Neuveglise C."/>
            <person name="Fairhead C."/>
            <person name="Marck C."/>
            <person name="Cruz J.A."/>
            <person name="Straub M.L."/>
            <person name="Kugler V."/>
            <person name="Sacerdot C."/>
            <person name="Uzunov Z."/>
            <person name="Thierry A."/>
            <person name="Weiss S."/>
            <person name="Bleykasten C."/>
            <person name="De Montigny J."/>
            <person name="Jacques N."/>
            <person name="Jung P."/>
            <person name="Lemaire M."/>
            <person name="Mallet S."/>
            <person name="Morel G."/>
            <person name="Richard G.F."/>
            <person name="Sarkar A."/>
            <person name="Savel G."/>
            <person name="Schacherer J."/>
            <person name="Seret M.L."/>
            <person name="Talla E."/>
            <person name="Samson G."/>
            <person name="Jubin C."/>
            <person name="Poulain J."/>
            <person name="Vacherie B."/>
            <person name="Barbe V."/>
            <person name="Pelletier E."/>
            <person name="Sherman D.J."/>
            <person name="Westhof E."/>
            <person name="Weissenbach J."/>
            <person name="Baret P.V."/>
            <person name="Wincker P."/>
            <person name="Gaillardin C."/>
            <person name="Dujon B."/>
            <person name="Souciet J.L."/>
        </authorList>
    </citation>
    <scope>NUCLEOTIDE SEQUENCE [LARGE SCALE GENOMIC DNA]</scope>
    <source>
        <strain evidence="8">ATCC MYA-4447 / BCRC 22081 / CBS 7064 / NBRC 10061 / NRRL Y-12695</strain>
    </source>
</reference>
<keyword evidence="8" id="KW-1185">Reference proteome</keyword>
<dbReference type="PANTHER" id="PTHR23502:SF23">
    <property type="entry name" value="FLUCONAZOLE RESISTANCE PROTEIN 1"/>
    <property type="match status" value="1"/>
</dbReference>
<dbReference type="eggNOG" id="KOG0255">
    <property type="taxonomic scope" value="Eukaryota"/>
</dbReference>
<sequence>MFVKTFMRQSYFGRIVYHLSKHRYFSYKEEQPDYVVPEKYLVHTEKASGGSDSLDLEKKNENVISSANSDGSNSDGSNDNAQYIFVDWDGEDDPENPRNWPFLYKLFFTMEVALLTLSVYMGAAIYTPGINEIMEKFQIGTAVAALPLSLFVFGYGIGPMIFSPMSESPTFGRTSIYIVTLFLFAILQIPTALVNNIAGLCILRFLSGFFASPCLATGGASVGDILTLPYFPVGLAMWGVAAVCGPSLGPLIGAAVTHAGGWRWPFWFLLIISSFSTVFLFFLLPESYDKAILYRKASRLSAITGNENIVSEAELKQRRMTKKEMAIDILWRPIEITLMEPVVFLINIYITLIYSIMYLWFEAFPIVFSETYRFTMVESGVAYVSVMIGILCGAMIYIPIIWKHFTTPLKKNENVYPEVFIPSAIIGSLLMPAGIFIFGWSASQKTLWIGPLIGAGVFASGAFIIFQTLFNYLGMSFVRYMASVFASNDLMRSVIAGVFPIFGRSLFLNLSTSKFPVAWGSTILGCISVLMIAIPVLFYLSGPKLRARSKYAGF</sequence>
<keyword evidence="2 5" id="KW-0812">Transmembrane</keyword>
<keyword evidence="3 5" id="KW-1133">Transmembrane helix</keyword>
<comment type="subcellular location">
    <subcellularLocation>
        <location evidence="1">Membrane</location>
        <topology evidence="1">Multi-pass membrane protein</topology>
    </subcellularLocation>
</comment>
<feature type="transmembrane region" description="Helical" evidence="5">
    <location>
        <begin position="197"/>
        <end position="216"/>
    </location>
</feature>
<dbReference type="Proteomes" id="UP000005222">
    <property type="component" value="Chromosome E"/>
</dbReference>
<feature type="transmembrane region" description="Helical" evidence="5">
    <location>
        <begin position="174"/>
        <end position="191"/>
    </location>
</feature>
<dbReference type="STRING" id="559304.G8YMS1"/>
<feature type="transmembrane region" description="Helical" evidence="5">
    <location>
        <begin position="106"/>
        <end position="127"/>
    </location>
</feature>
<dbReference type="GO" id="GO:0005886">
    <property type="term" value="C:plasma membrane"/>
    <property type="evidence" value="ECO:0007669"/>
    <property type="project" value="TreeGrafter"/>
</dbReference>
<evidence type="ECO:0000313" key="8">
    <source>
        <dbReference type="Proteomes" id="UP000005222"/>
    </source>
</evidence>
<dbReference type="AlphaFoldDB" id="G8YMS1"/>
<feature type="domain" description="Major facilitator superfamily (MFS) profile" evidence="6">
    <location>
        <begin position="106"/>
        <end position="554"/>
    </location>
</feature>
<dbReference type="InterPro" id="IPR036259">
    <property type="entry name" value="MFS_trans_sf"/>
</dbReference>
<proteinExistence type="predicted"/>
<evidence type="ECO:0000256" key="1">
    <source>
        <dbReference type="ARBA" id="ARBA00004141"/>
    </source>
</evidence>
<dbReference type="FunCoup" id="G8YMS1">
    <property type="interactions" value="21"/>
</dbReference>
<dbReference type="InterPro" id="IPR020846">
    <property type="entry name" value="MFS_dom"/>
</dbReference>
<evidence type="ECO:0000256" key="3">
    <source>
        <dbReference type="ARBA" id="ARBA00022989"/>
    </source>
</evidence>
<keyword evidence="4 5" id="KW-0472">Membrane</keyword>
<gene>
    <name evidence="7" type="primary">Piso0_001290</name>
    <name evidence="7" type="ORF">GNLVRS01_PISO0E01852g</name>
</gene>
<feature type="transmembrane region" description="Helical" evidence="5">
    <location>
        <begin position="264"/>
        <end position="284"/>
    </location>
</feature>
<feature type="transmembrane region" description="Helical" evidence="5">
    <location>
        <begin position="494"/>
        <end position="511"/>
    </location>
</feature>
<dbReference type="GO" id="GO:0042910">
    <property type="term" value="F:xenobiotic transmembrane transporter activity"/>
    <property type="evidence" value="ECO:0007669"/>
    <property type="project" value="InterPro"/>
</dbReference>
<dbReference type="PROSITE" id="PS50850">
    <property type="entry name" value="MFS"/>
    <property type="match status" value="1"/>
</dbReference>
<dbReference type="EMBL" id="FO082055">
    <property type="protein sequence ID" value="CCE79239.1"/>
    <property type="molecule type" value="Genomic_DNA"/>
</dbReference>
<feature type="transmembrane region" description="Helical" evidence="5">
    <location>
        <begin position="139"/>
        <end position="162"/>
    </location>
</feature>
<evidence type="ECO:0000313" key="7">
    <source>
        <dbReference type="EMBL" id="CCE79239.1"/>
    </source>
</evidence>
<dbReference type="SUPFAM" id="SSF103473">
    <property type="entry name" value="MFS general substrate transporter"/>
    <property type="match status" value="1"/>
</dbReference>
<dbReference type="GO" id="GO:0015244">
    <property type="term" value="F:fluconazole transmembrane transporter activity"/>
    <property type="evidence" value="ECO:0007669"/>
    <property type="project" value="TreeGrafter"/>
</dbReference>
<dbReference type="InterPro" id="IPR011701">
    <property type="entry name" value="MFS"/>
</dbReference>
<dbReference type="GO" id="GO:1990961">
    <property type="term" value="P:xenobiotic detoxification by transmembrane export across the plasma membrane"/>
    <property type="evidence" value="ECO:0007669"/>
    <property type="project" value="TreeGrafter"/>
</dbReference>
<dbReference type="NCBIfam" id="TIGR00880">
    <property type="entry name" value="2_A_01_02"/>
    <property type="match status" value="1"/>
</dbReference>
<accession>G8YMS1</accession>
<dbReference type="OMA" id="PVYYLTF"/>
<dbReference type="Gene3D" id="1.20.1250.20">
    <property type="entry name" value="MFS general substrate transporter like domains"/>
    <property type="match status" value="1"/>
</dbReference>
<evidence type="ECO:0000259" key="6">
    <source>
        <dbReference type="PROSITE" id="PS50850"/>
    </source>
</evidence>
<feature type="transmembrane region" description="Helical" evidence="5">
    <location>
        <begin position="228"/>
        <end position="252"/>
    </location>
</feature>
<dbReference type="InParanoid" id="G8YMS1"/>
<feature type="transmembrane region" description="Helical" evidence="5">
    <location>
        <begin position="381"/>
        <end position="398"/>
    </location>
</feature>
<protein>
    <submittedName>
        <fullName evidence="7">Piso0_001290 protein</fullName>
    </submittedName>
</protein>
<dbReference type="HOGENOM" id="CLU_008455_11_1_1"/>